<evidence type="ECO:0000259" key="13">
    <source>
        <dbReference type="Pfam" id="PF02875"/>
    </source>
</evidence>
<evidence type="ECO:0000256" key="10">
    <source>
        <dbReference type="HAMAP-Rule" id="MF_02019"/>
    </source>
</evidence>
<dbReference type="UniPathway" id="UPA00219"/>
<evidence type="ECO:0000256" key="7">
    <source>
        <dbReference type="ARBA" id="ARBA00022984"/>
    </source>
</evidence>
<comment type="caution">
    <text evidence="15">The sequence shown here is derived from an EMBL/GenBank/DDBJ whole genome shotgun (WGS) entry which is preliminary data.</text>
</comment>
<dbReference type="OrthoDB" id="9800958at2"/>
<dbReference type="InterPro" id="IPR051046">
    <property type="entry name" value="MurCDEF_CellWall_CoF430Synth"/>
</dbReference>
<evidence type="ECO:0000256" key="11">
    <source>
        <dbReference type="RuleBase" id="RU004136"/>
    </source>
</evidence>
<dbReference type="GO" id="GO:0005737">
    <property type="term" value="C:cytoplasm"/>
    <property type="evidence" value="ECO:0007669"/>
    <property type="project" value="UniProtKB-SubCell"/>
</dbReference>
<dbReference type="GO" id="GO:0009252">
    <property type="term" value="P:peptidoglycan biosynthetic process"/>
    <property type="evidence" value="ECO:0007669"/>
    <property type="project" value="UniProtKB-UniRule"/>
</dbReference>
<dbReference type="SUPFAM" id="SSF63418">
    <property type="entry name" value="MurE/MurF N-terminal domain"/>
    <property type="match status" value="1"/>
</dbReference>
<evidence type="ECO:0000256" key="3">
    <source>
        <dbReference type="ARBA" id="ARBA00022618"/>
    </source>
</evidence>
<evidence type="ECO:0000259" key="14">
    <source>
        <dbReference type="Pfam" id="PF08245"/>
    </source>
</evidence>
<comment type="catalytic activity">
    <reaction evidence="10 11">
        <text>D-alanyl-D-alanine + UDP-N-acetyl-alpha-D-muramoyl-L-alanyl-gamma-D-glutamyl-meso-2,6-diaminopimelate + ATP = UDP-N-acetyl-alpha-D-muramoyl-L-alanyl-gamma-D-glutamyl-meso-2,6-diaminopimeloyl-D-alanyl-D-alanine + ADP + phosphate + H(+)</text>
        <dbReference type="Rhea" id="RHEA:28374"/>
        <dbReference type="ChEBI" id="CHEBI:15378"/>
        <dbReference type="ChEBI" id="CHEBI:30616"/>
        <dbReference type="ChEBI" id="CHEBI:43474"/>
        <dbReference type="ChEBI" id="CHEBI:57822"/>
        <dbReference type="ChEBI" id="CHEBI:61386"/>
        <dbReference type="ChEBI" id="CHEBI:83905"/>
        <dbReference type="ChEBI" id="CHEBI:456216"/>
        <dbReference type="EC" id="6.3.2.10"/>
    </reaction>
</comment>
<keyword evidence="8 10" id="KW-0131">Cell cycle</keyword>
<evidence type="ECO:0000256" key="2">
    <source>
        <dbReference type="ARBA" id="ARBA00022598"/>
    </source>
</evidence>
<name>A0A543CK13_9ACTN</name>
<reference evidence="15 16" key="1">
    <citation type="submission" date="2019-06" db="EMBL/GenBank/DDBJ databases">
        <title>Sequencing the genomes of 1000 actinobacteria strains.</title>
        <authorList>
            <person name="Klenk H.-P."/>
        </authorList>
    </citation>
    <scope>NUCLEOTIDE SEQUENCE [LARGE SCALE GENOMIC DNA]</scope>
    <source>
        <strain evidence="15 16">DSM 102200</strain>
    </source>
</reference>
<keyword evidence="16" id="KW-1185">Reference proteome</keyword>
<dbReference type="InterPro" id="IPR000713">
    <property type="entry name" value="Mur_ligase_N"/>
</dbReference>
<dbReference type="HAMAP" id="MF_02019">
    <property type="entry name" value="MurF"/>
    <property type="match status" value="1"/>
</dbReference>
<comment type="subcellular location">
    <subcellularLocation>
        <location evidence="10 11">Cytoplasm</location>
    </subcellularLocation>
</comment>
<feature type="binding site" evidence="10">
    <location>
        <begin position="109"/>
        <end position="115"/>
    </location>
    <ligand>
        <name>ATP</name>
        <dbReference type="ChEBI" id="CHEBI:30616"/>
    </ligand>
</feature>
<evidence type="ECO:0000259" key="12">
    <source>
        <dbReference type="Pfam" id="PF01225"/>
    </source>
</evidence>
<dbReference type="PANTHER" id="PTHR43024">
    <property type="entry name" value="UDP-N-ACETYLMURAMOYL-TRIPEPTIDE--D-ALANYL-D-ALANINE LIGASE"/>
    <property type="match status" value="1"/>
</dbReference>
<keyword evidence="1 10" id="KW-0963">Cytoplasm</keyword>
<evidence type="ECO:0000256" key="8">
    <source>
        <dbReference type="ARBA" id="ARBA00023306"/>
    </source>
</evidence>
<keyword evidence="4 10" id="KW-0547">Nucleotide-binding</keyword>
<dbReference type="Gene3D" id="3.90.190.20">
    <property type="entry name" value="Mur ligase, C-terminal domain"/>
    <property type="match status" value="1"/>
</dbReference>
<evidence type="ECO:0000256" key="6">
    <source>
        <dbReference type="ARBA" id="ARBA00022960"/>
    </source>
</evidence>
<dbReference type="InterPro" id="IPR036615">
    <property type="entry name" value="Mur_ligase_C_dom_sf"/>
</dbReference>
<dbReference type="InterPro" id="IPR004101">
    <property type="entry name" value="Mur_ligase_C"/>
</dbReference>
<dbReference type="Gene3D" id="3.40.1390.10">
    <property type="entry name" value="MurE/MurF, N-terminal domain"/>
    <property type="match status" value="1"/>
</dbReference>
<organism evidence="15 16">
    <name type="scientific">Actinoallomurus bryophytorum</name>
    <dbReference type="NCBI Taxonomy" id="1490222"/>
    <lineage>
        <taxon>Bacteria</taxon>
        <taxon>Bacillati</taxon>
        <taxon>Actinomycetota</taxon>
        <taxon>Actinomycetes</taxon>
        <taxon>Streptosporangiales</taxon>
        <taxon>Thermomonosporaceae</taxon>
        <taxon>Actinoallomurus</taxon>
    </lineage>
</organism>
<comment type="function">
    <text evidence="10 11">Involved in cell wall formation. Catalyzes the final step in the synthesis of UDP-N-acetylmuramoyl-pentapeptide, the precursor of murein.</text>
</comment>
<dbReference type="GO" id="GO:0008360">
    <property type="term" value="P:regulation of cell shape"/>
    <property type="evidence" value="ECO:0007669"/>
    <property type="project" value="UniProtKB-KW"/>
</dbReference>
<dbReference type="InterPro" id="IPR035911">
    <property type="entry name" value="MurE/MurF_N"/>
</dbReference>
<feature type="domain" description="Mur ligase central" evidence="14">
    <location>
        <begin position="108"/>
        <end position="298"/>
    </location>
</feature>
<protein>
    <recommendedName>
        <fullName evidence="10 11">UDP-N-acetylmuramoyl-tripeptide--D-alanyl-D-alanine ligase</fullName>
        <ecNumber evidence="10 11">6.3.2.10</ecNumber>
    </recommendedName>
    <alternativeName>
        <fullName evidence="10">D-alanyl-D-alanine-adding enzyme</fullName>
    </alternativeName>
</protein>
<sequence>MIPLTLEEIARVVGGTMHGTAAPGPTIEGPVVIDSREAADGALFVAIVGERSDGHDFAPQVYAAGAVAVLGSRPVEGPCVVVDDVVAALTALASFVRGRLEPIVIGLTGSVGKTTTKDLLAQILESDGPTVATAGSYNNEIGLPLTVLRADRQTRYLLLEMGAGYPGDIAHLARVARPQLGLVLCVGPSHLDTVGGGIDKLAEVKAELVEALPPASRGGFALLNADDERVAAMARKTLAEVIYYGNAEGTVVQARDVAIDAEGRASFTLYTPAGSAPVRLTLPGEHQVANAVAAATVAGVLGIATDRIAEVLSSAVSRSRRRFEKVERADGVTIIDDAYNANPMSMRAGLHTLAAMAAGRRAVAVLGEMTGLVDGTVREHEGIGALVVELGIPVLVVVGTKEGPVALAAAARAAGVPEVHAVPDRQEATDLVQGLLRPGDLVLVKASSGPGLSAVAAALNNPLT</sequence>
<keyword evidence="3 10" id="KW-0132">Cell division</keyword>
<dbReference type="EC" id="6.3.2.10" evidence="10 11"/>
<dbReference type="EMBL" id="VFOZ01000001">
    <property type="protein sequence ID" value="TQL97448.1"/>
    <property type="molecule type" value="Genomic_DNA"/>
</dbReference>
<dbReference type="NCBIfam" id="TIGR01143">
    <property type="entry name" value="murF"/>
    <property type="match status" value="1"/>
</dbReference>
<dbReference type="InterPro" id="IPR036565">
    <property type="entry name" value="Mur-like_cat_sf"/>
</dbReference>
<dbReference type="InterPro" id="IPR013221">
    <property type="entry name" value="Mur_ligase_cen"/>
</dbReference>
<dbReference type="GO" id="GO:0071555">
    <property type="term" value="P:cell wall organization"/>
    <property type="evidence" value="ECO:0007669"/>
    <property type="project" value="UniProtKB-KW"/>
</dbReference>
<proteinExistence type="inferred from homology"/>
<dbReference type="GO" id="GO:0047480">
    <property type="term" value="F:UDP-N-acetylmuramoyl-tripeptide-D-alanyl-D-alanine ligase activity"/>
    <property type="evidence" value="ECO:0007669"/>
    <property type="project" value="UniProtKB-UniRule"/>
</dbReference>
<dbReference type="InterPro" id="IPR005863">
    <property type="entry name" value="UDP-N-AcMur_synth"/>
</dbReference>
<evidence type="ECO:0000313" key="16">
    <source>
        <dbReference type="Proteomes" id="UP000316096"/>
    </source>
</evidence>
<keyword evidence="7 10" id="KW-0573">Peptidoglycan synthesis</keyword>
<dbReference type="GO" id="GO:0005524">
    <property type="term" value="F:ATP binding"/>
    <property type="evidence" value="ECO:0007669"/>
    <property type="project" value="UniProtKB-UniRule"/>
</dbReference>
<feature type="domain" description="Mur ligase C-terminal" evidence="13">
    <location>
        <begin position="321"/>
        <end position="447"/>
    </location>
</feature>
<feature type="domain" description="Mur ligase N-terminal catalytic" evidence="12">
    <location>
        <begin position="31"/>
        <end position="75"/>
    </location>
</feature>
<gene>
    <name evidence="10" type="primary">murF</name>
    <name evidence="15" type="ORF">FB559_3036</name>
</gene>
<dbReference type="Pfam" id="PF01225">
    <property type="entry name" value="Mur_ligase"/>
    <property type="match status" value="1"/>
</dbReference>
<dbReference type="GO" id="GO:0008766">
    <property type="term" value="F:UDP-N-acetylmuramoylalanyl-D-glutamyl-2,6-diaminopimelate-D-alanyl-D-alanine ligase activity"/>
    <property type="evidence" value="ECO:0007669"/>
    <property type="project" value="RHEA"/>
</dbReference>
<keyword evidence="6 10" id="KW-0133">Cell shape</keyword>
<evidence type="ECO:0000256" key="4">
    <source>
        <dbReference type="ARBA" id="ARBA00022741"/>
    </source>
</evidence>
<dbReference type="Proteomes" id="UP000316096">
    <property type="component" value="Unassembled WGS sequence"/>
</dbReference>
<keyword evidence="2 10" id="KW-0436">Ligase</keyword>
<dbReference type="RefSeq" id="WP_141956183.1">
    <property type="nucleotide sequence ID" value="NZ_VFOZ01000001.1"/>
</dbReference>
<dbReference type="Gene3D" id="3.40.1190.10">
    <property type="entry name" value="Mur-like, catalytic domain"/>
    <property type="match status" value="1"/>
</dbReference>
<dbReference type="Pfam" id="PF08245">
    <property type="entry name" value="Mur_ligase_M"/>
    <property type="match status" value="1"/>
</dbReference>
<dbReference type="SUPFAM" id="SSF53244">
    <property type="entry name" value="MurD-like peptide ligases, peptide-binding domain"/>
    <property type="match status" value="1"/>
</dbReference>
<comment type="similarity">
    <text evidence="10">Belongs to the MurCDEF family. MurF subfamily.</text>
</comment>
<dbReference type="SUPFAM" id="SSF53623">
    <property type="entry name" value="MurD-like peptide ligases, catalytic domain"/>
    <property type="match status" value="1"/>
</dbReference>
<keyword evidence="9 10" id="KW-0961">Cell wall biogenesis/degradation</keyword>
<dbReference type="PANTHER" id="PTHR43024:SF1">
    <property type="entry name" value="UDP-N-ACETYLMURAMOYL-TRIPEPTIDE--D-ALANYL-D-ALANINE LIGASE"/>
    <property type="match status" value="1"/>
</dbReference>
<dbReference type="GO" id="GO:0051301">
    <property type="term" value="P:cell division"/>
    <property type="evidence" value="ECO:0007669"/>
    <property type="project" value="UniProtKB-KW"/>
</dbReference>
<keyword evidence="5 10" id="KW-0067">ATP-binding</keyword>
<evidence type="ECO:0000256" key="5">
    <source>
        <dbReference type="ARBA" id="ARBA00022840"/>
    </source>
</evidence>
<comment type="pathway">
    <text evidence="10 11">Cell wall biogenesis; peptidoglycan biosynthesis.</text>
</comment>
<dbReference type="AlphaFoldDB" id="A0A543CK13"/>
<dbReference type="Pfam" id="PF02875">
    <property type="entry name" value="Mur_ligase_C"/>
    <property type="match status" value="1"/>
</dbReference>
<evidence type="ECO:0000313" key="15">
    <source>
        <dbReference type="EMBL" id="TQL97448.1"/>
    </source>
</evidence>
<accession>A0A543CK13</accession>
<evidence type="ECO:0000256" key="9">
    <source>
        <dbReference type="ARBA" id="ARBA00023316"/>
    </source>
</evidence>
<evidence type="ECO:0000256" key="1">
    <source>
        <dbReference type="ARBA" id="ARBA00022490"/>
    </source>
</evidence>